<dbReference type="EC" id="2.7.8.7" evidence="1"/>
<keyword evidence="6" id="KW-1185">Reference proteome</keyword>
<keyword evidence="2" id="KW-0808">Transferase</keyword>
<dbReference type="Gene3D" id="3.90.470.20">
    <property type="entry name" value="4'-phosphopantetheinyl transferase domain"/>
    <property type="match status" value="2"/>
</dbReference>
<proteinExistence type="predicted"/>
<dbReference type="EMBL" id="NQVE01000129">
    <property type="protein sequence ID" value="RAL45558.1"/>
    <property type="molecule type" value="Genomic_DNA"/>
</dbReference>
<dbReference type="SUPFAM" id="SSF56214">
    <property type="entry name" value="4'-phosphopantetheinyl transferase"/>
    <property type="match status" value="2"/>
</dbReference>
<dbReference type="GO" id="GO:0019878">
    <property type="term" value="P:lysine biosynthetic process via aminoadipic acid"/>
    <property type="evidence" value="ECO:0007669"/>
    <property type="project" value="TreeGrafter"/>
</dbReference>
<sequence>MALENGIQRWAVNISEWDPSPLAFSSAMSFLPRHEHPSITRFVKMGDRKRALVSRLMQYALVHQVLGITYNEICIKRTVEGKPYLEYGSAVLDFPNFNFNVSHQGDYVAIASEPICIVGLDIVDYFSLEKDSAREFIQSFSPYFSGLEWNGILNAGSDNQMLLELYRYWSLKEAFIKATGEGVGCRLDNIEFQHIYWENILVRVNGKILKDWRFCLFELGKNHLAAIARGHPMAATINYKKTLKRTMFDDNEYRQGLHLPNAGFVLREVDELFPSRCGLGRTHIGLLQTRDDASEDEGE</sequence>
<accession>A0A328DLM2</accession>
<dbReference type="InterPro" id="IPR050559">
    <property type="entry name" value="P-Pant_transferase_sf"/>
</dbReference>
<evidence type="ECO:0000313" key="6">
    <source>
        <dbReference type="Proteomes" id="UP000249390"/>
    </source>
</evidence>
<name>A0A328DLM2_9ASTE</name>
<dbReference type="AlphaFoldDB" id="A0A328DLM2"/>
<evidence type="ECO:0000259" key="3">
    <source>
        <dbReference type="Pfam" id="PF01648"/>
    </source>
</evidence>
<protein>
    <recommendedName>
        <fullName evidence="1">holo-[acyl-carrier-protein] synthase</fullName>
        <ecNumber evidence="1">2.7.8.7</ecNumber>
    </recommendedName>
</protein>
<feature type="domain" description="4'-phosphopantetheinyl transferase N-terminal" evidence="4">
    <location>
        <begin position="16"/>
        <end position="114"/>
    </location>
</feature>
<comment type="caution">
    <text evidence="5">The sequence shown here is derived from an EMBL/GenBank/DDBJ whole genome shotgun (WGS) entry which is preliminary data.</text>
</comment>
<dbReference type="Pfam" id="PF01648">
    <property type="entry name" value="ACPS"/>
    <property type="match status" value="1"/>
</dbReference>
<dbReference type="PANTHER" id="PTHR12215:SF10">
    <property type="entry name" value="L-AMINOADIPATE-SEMIALDEHYDE DEHYDROGENASE-PHOSPHOPANTETHEINYL TRANSFERASE"/>
    <property type="match status" value="1"/>
</dbReference>
<evidence type="ECO:0000256" key="2">
    <source>
        <dbReference type="ARBA" id="ARBA00022679"/>
    </source>
</evidence>
<evidence type="ECO:0000313" key="5">
    <source>
        <dbReference type="EMBL" id="RAL45558.1"/>
    </source>
</evidence>
<feature type="domain" description="4'-phosphopantetheinyl transferase" evidence="3">
    <location>
        <begin position="118"/>
        <end position="227"/>
    </location>
</feature>
<dbReference type="GO" id="GO:0008897">
    <property type="term" value="F:holo-[acyl-carrier-protein] synthase activity"/>
    <property type="evidence" value="ECO:0007669"/>
    <property type="project" value="UniProtKB-EC"/>
</dbReference>
<gene>
    <name evidence="5" type="ORF">DM860_009422</name>
</gene>
<dbReference type="InterPro" id="IPR008278">
    <property type="entry name" value="4-PPantetheinyl_Trfase_dom"/>
</dbReference>
<reference evidence="5 6" key="1">
    <citation type="submission" date="2018-06" db="EMBL/GenBank/DDBJ databases">
        <title>The Genome of Cuscuta australis (Dodder) Provides Insight into the Evolution of Plant Parasitism.</title>
        <authorList>
            <person name="Liu H."/>
        </authorList>
    </citation>
    <scope>NUCLEOTIDE SEQUENCE [LARGE SCALE GENOMIC DNA]</scope>
    <source>
        <strain evidence="6">cv. Yunnan</strain>
        <tissue evidence="5">Vines</tissue>
    </source>
</reference>
<dbReference type="InterPro" id="IPR037143">
    <property type="entry name" value="4-PPantetheinyl_Trfase_dom_sf"/>
</dbReference>
<dbReference type="FunFam" id="3.90.470.20:FF:000013">
    <property type="entry name" value="L-aminoadipate-semialdehyde dehydrogenase-phosphopantetheinyl transferase"/>
    <property type="match status" value="1"/>
</dbReference>
<dbReference type="PANTHER" id="PTHR12215">
    <property type="entry name" value="PHOSPHOPANTETHEINE TRANSFERASE"/>
    <property type="match status" value="1"/>
</dbReference>
<dbReference type="Pfam" id="PF22624">
    <property type="entry name" value="AASDHPPT_N"/>
    <property type="match status" value="1"/>
</dbReference>
<dbReference type="InterPro" id="IPR055066">
    <property type="entry name" value="AASDHPPT_N"/>
</dbReference>
<organism evidence="5 6">
    <name type="scientific">Cuscuta australis</name>
    <dbReference type="NCBI Taxonomy" id="267555"/>
    <lineage>
        <taxon>Eukaryota</taxon>
        <taxon>Viridiplantae</taxon>
        <taxon>Streptophyta</taxon>
        <taxon>Embryophyta</taxon>
        <taxon>Tracheophyta</taxon>
        <taxon>Spermatophyta</taxon>
        <taxon>Magnoliopsida</taxon>
        <taxon>eudicotyledons</taxon>
        <taxon>Gunneridae</taxon>
        <taxon>Pentapetalae</taxon>
        <taxon>asterids</taxon>
        <taxon>lamiids</taxon>
        <taxon>Solanales</taxon>
        <taxon>Convolvulaceae</taxon>
        <taxon>Cuscuteae</taxon>
        <taxon>Cuscuta</taxon>
        <taxon>Cuscuta subgen. Grammica</taxon>
        <taxon>Cuscuta sect. Cleistogrammica</taxon>
    </lineage>
</organism>
<dbReference type="GO" id="GO:0000287">
    <property type="term" value="F:magnesium ion binding"/>
    <property type="evidence" value="ECO:0007669"/>
    <property type="project" value="InterPro"/>
</dbReference>
<dbReference type="GO" id="GO:0005829">
    <property type="term" value="C:cytosol"/>
    <property type="evidence" value="ECO:0007669"/>
    <property type="project" value="TreeGrafter"/>
</dbReference>
<evidence type="ECO:0000256" key="1">
    <source>
        <dbReference type="ARBA" id="ARBA00013172"/>
    </source>
</evidence>
<dbReference type="Proteomes" id="UP000249390">
    <property type="component" value="Unassembled WGS sequence"/>
</dbReference>
<evidence type="ECO:0000259" key="4">
    <source>
        <dbReference type="Pfam" id="PF22624"/>
    </source>
</evidence>